<dbReference type="InterPro" id="IPR009057">
    <property type="entry name" value="Homeodomain-like_sf"/>
</dbReference>
<dbReference type="PANTHER" id="PTHR30055">
    <property type="entry name" value="HTH-TYPE TRANSCRIPTIONAL REGULATOR RUTR"/>
    <property type="match status" value="1"/>
</dbReference>
<dbReference type="RefSeq" id="WP_249592697.1">
    <property type="nucleotide sequence ID" value="NZ_BAAAQL010000002.1"/>
</dbReference>
<evidence type="ECO:0000256" key="2">
    <source>
        <dbReference type="ARBA" id="ARBA00023125"/>
    </source>
</evidence>
<evidence type="ECO:0000256" key="3">
    <source>
        <dbReference type="ARBA" id="ARBA00023163"/>
    </source>
</evidence>
<dbReference type="InterPro" id="IPR036271">
    <property type="entry name" value="Tet_transcr_reg_TetR-rel_C_sf"/>
</dbReference>
<protein>
    <submittedName>
        <fullName evidence="6">TetR/AcrR family transcriptional regulator</fullName>
    </submittedName>
</protein>
<keyword evidence="2 4" id="KW-0238">DNA-binding</keyword>
<keyword evidence="1" id="KW-0805">Transcription regulation</keyword>
<evidence type="ECO:0000256" key="4">
    <source>
        <dbReference type="PROSITE-ProRule" id="PRU00335"/>
    </source>
</evidence>
<name>A0ABY4Q578_9ACTN</name>
<keyword evidence="3" id="KW-0804">Transcription</keyword>
<dbReference type="SUPFAM" id="SSF48498">
    <property type="entry name" value="Tetracyclin repressor-like, C-terminal domain"/>
    <property type="match status" value="1"/>
</dbReference>
<dbReference type="SUPFAM" id="SSF46689">
    <property type="entry name" value="Homeodomain-like"/>
    <property type="match status" value="1"/>
</dbReference>
<dbReference type="Pfam" id="PF00440">
    <property type="entry name" value="TetR_N"/>
    <property type="match status" value="1"/>
</dbReference>
<sequence>MSTRERILEVAANLVAESEDGDVSTRAVCEAAQVGAPALYRHFGDKQGLLSAVVDHGFDKYLATKRQREATADPVDDLCDGWDSHVDFALRNPNLYRLMNSPAMRTPPAAALESHQILTRDLERAAAQGKLRLAPELAAQMVMSANVGVALMLVARPATFADRGMSRRVRDAVHAAVFTPDVTESRAESFAQEAGTAGRDEVQLPATAARLSAMLAQAPPSALTDAEAALMGEWLDRLSR</sequence>
<evidence type="ECO:0000259" key="5">
    <source>
        <dbReference type="PROSITE" id="PS50977"/>
    </source>
</evidence>
<organism evidence="6 7">
    <name type="scientific">Streptomyces durmitorensis</name>
    <dbReference type="NCBI Taxonomy" id="319947"/>
    <lineage>
        <taxon>Bacteria</taxon>
        <taxon>Bacillati</taxon>
        <taxon>Actinomycetota</taxon>
        <taxon>Actinomycetes</taxon>
        <taxon>Kitasatosporales</taxon>
        <taxon>Streptomycetaceae</taxon>
        <taxon>Streptomyces</taxon>
    </lineage>
</organism>
<dbReference type="PANTHER" id="PTHR30055:SF234">
    <property type="entry name" value="HTH-TYPE TRANSCRIPTIONAL REGULATOR BETI"/>
    <property type="match status" value="1"/>
</dbReference>
<evidence type="ECO:0000313" key="7">
    <source>
        <dbReference type="Proteomes" id="UP000829992"/>
    </source>
</evidence>
<dbReference type="InterPro" id="IPR001647">
    <property type="entry name" value="HTH_TetR"/>
</dbReference>
<gene>
    <name evidence="6" type="ORF">M4V62_05370</name>
</gene>
<dbReference type="PROSITE" id="PS50977">
    <property type="entry name" value="HTH_TETR_2"/>
    <property type="match status" value="1"/>
</dbReference>
<evidence type="ECO:0000313" key="6">
    <source>
        <dbReference type="EMBL" id="UQT61380.1"/>
    </source>
</evidence>
<accession>A0ABY4Q578</accession>
<dbReference type="InterPro" id="IPR050109">
    <property type="entry name" value="HTH-type_TetR-like_transc_reg"/>
</dbReference>
<keyword evidence="7" id="KW-1185">Reference proteome</keyword>
<evidence type="ECO:0000256" key="1">
    <source>
        <dbReference type="ARBA" id="ARBA00023015"/>
    </source>
</evidence>
<dbReference type="Gene3D" id="1.10.357.10">
    <property type="entry name" value="Tetracycline Repressor, domain 2"/>
    <property type="match status" value="1"/>
</dbReference>
<dbReference type="Proteomes" id="UP000829992">
    <property type="component" value="Chromosome"/>
</dbReference>
<dbReference type="EMBL" id="CP097289">
    <property type="protein sequence ID" value="UQT61380.1"/>
    <property type="molecule type" value="Genomic_DNA"/>
</dbReference>
<reference evidence="6 7" key="1">
    <citation type="submission" date="2022-05" db="EMBL/GenBank/DDBJ databases">
        <authorList>
            <person name="Zhou X."/>
            <person name="Li K."/>
            <person name="Man Y."/>
        </authorList>
    </citation>
    <scope>NUCLEOTIDE SEQUENCE [LARGE SCALE GENOMIC DNA]</scope>
    <source>
        <strain evidence="6 7">MS405</strain>
    </source>
</reference>
<proteinExistence type="predicted"/>
<feature type="domain" description="HTH tetR-type" evidence="5">
    <location>
        <begin position="1"/>
        <end position="61"/>
    </location>
</feature>
<feature type="DNA-binding region" description="H-T-H motif" evidence="4">
    <location>
        <begin position="24"/>
        <end position="43"/>
    </location>
</feature>